<protein>
    <recommendedName>
        <fullName evidence="4">DUF1365-domain-containing protein</fullName>
    </recommendedName>
</protein>
<sequence length="329" mass="33768">MAVVDLDRPPAWFAARQAADHMTAGQARAFAGTSGPVKLLTDPISAGYIQNPISVYYCYSGSSSGAGGDAAGKDAAPVAGGAEPRLERCIAEVTNTPWNERVTFVFNPAGAAVAKALHVSPFMDMHNTWHLEAPSPGERLRLVVRASHPVYGDYFHADLVARRCGSSSSGSSSSSGGGSCSGGSSSGAAGELNEEAGLGRLWAYGFMPHRVAFLIYWQAVNLLAKGVPFYAPPGKEYQRLLIAERSSSAAAAATEAAANGNGSSNGNGSGSSNGAAAPATVSACGGAPGGLCPVAAWSRGAGGHGHPRNAVDGRHFVWRQAPAWPWREA</sequence>
<dbReference type="AlphaFoldDB" id="A0A835T919"/>
<dbReference type="PANTHER" id="PTHR33973:SF4">
    <property type="entry name" value="OS07G0153300 PROTEIN"/>
    <property type="match status" value="1"/>
</dbReference>
<feature type="region of interest" description="Disordered" evidence="1">
    <location>
        <begin position="258"/>
        <end position="278"/>
    </location>
</feature>
<feature type="compositionally biased region" description="Gly residues" evidence="1">
    <location>
        <begin position="175"/>
        <end position="185"/>
    </location>
</feature>
<evidence type="ECO:0000313" key="3">
    <source>
        <dbReference type="Proteomes" id="UP000650467"/>
    </source>
</evidence>
<dbReference type="Pfam" id="PF07103">
    <property type="entry name" value="DUF1365"/>
    <property type="match status" value="1"/>
</dbReference>
<evidence type="ECO:0000313" key="2">
    <source>
        <dbReference type="EMBL" id="KAG2438648.1"/>
    </source>
</evidence>
<name>A0A835T919_CHLIN</name>
<evidence type="ECO:0000256" key="1">
    <source>
        <dbReference type="SAM" id="MobiDB-lite"/>
    </source>
</evidence>
<evidence type="ECO:0008006" key="4">
    <source>
        <dbReference type="Google" id="ProtNLM"/>
    </source>
</evidence>
<accession>A0A835T919</accession>
<dbReference type="EMBL" id="JAEHOC010000009">
    <property type="protein sequence ID" value="KAG2438648.1"/>
    <property type="molecule type" value="Genomic_DNA"/>
</dbReference>
<gene>
    <name evidence="2" type="ORF">HXX76_005195</name>
</gene>
<dbReference type="Proteomes" id="UP000650467">
    <property type="component" value="Unassembled WGS sequence"/>
</dbReference>
<keyword evidence="3" id="KW-1185">Reference proteome</keyword>
<proteinExistence type="predicted"/>
<reference evidence="2" key="1">
    <citation type="journal article" date="2020" name="bioRxiv">
        <title>Comparative genomics of Chlamydomonas.</title>
        <authorList>
            <person name="Craig R.J."/>
            <person name="Hasan A.R."/>
            <person name="Ness R.W."/>
            <person name="Keightley P.D."/>
        </authorList>
    </citation>
    <scope>NUCLEOTIDE SEQUENCE</scope>
    <source>
        <strain evidence="2">SAG 7.73</strain>
    </source>
</reference>
<feature type="region of interest" description="Disordered" evidence="1">
    <location>
        <begin position="168"/>
        <end position="189"/>
    </location>
</feature>
<dbReference type="InterPro" id="IPR010775">
    <property type="entry name" value="DUF1365"/>
</dbReference>
<dbReference type="PANTHER" id="PTHR33973">
    <property type="entry name" value="OS07G0153300 PROTEIN"/>
    <property type="match status" value="1"/>
</dbReference>
<organism evidence="2 3">
    <name type="scientific">Chlamydomonas incerta</name>
    <dbReference type="NCBI Taxonomy" id="51695"/>
    <lineage>
        <taxon>Eukaryota</taxon>
        <taxon>Viridiplantae</taxon>
        <taxon>Chlorophyta</taxon>
        <taxon>core chlorophytes</taxon>
        <taxon>Chlorophyceae</taxon>
        <taxon>CS clade</taxon>
        <taxon>Chlamydomonadales</taxon>
        <taxon>Chlamydomonadaceae</taxon>
        <taxon>Chlamydomonas</taxon>
    </lineage>
</organism>
<dbReference type="OrthoDB" id="3340520at2759"/>
<comment type="caution">
    <text evidence="2">The sequence shown here is derived from an EMBL/GenBank/DDBJ whole genome shotgun (WGS) entry which is preliminary data.</text>
</comment>